<dbReference type="InterPro" id="IPR048020">
    <property type="entry name" value="Transpos_IS3"/>
</dbReference>
<evidence type="ECO:0000313" key="5">
    <source>
        <dbReference type="Proteomes" id="UP000283601"/>
    </source>
</evidence>
<gene>
    <name evidence="3" type="ORF">DW758_21015</name>
    <name evidence="2" type="ORF">DXC80_14025</name>
</gene>
<dbReference type="InterPro" id="IPR012337">
    <property type="entry name" value="RNaseH-like_sf"/>
</dbReference>
<dbReference type="InterPro" id="IPR050900">
    <property type="entry name" value="Transposase_IS3/IS150/IS904"/>
</dbReference>
<dbReference type="InterPro" id="IPR036397">
    <property type="entry name" value="RNaseH_sf"/>
</dbReference>
<dbReference type="Proteomes" id="UP000260795">
    <property type="component" value="Unassembled WGS sequence"/>
</dbReference>
<evidence type="ECO:0000313" key="3">
    <source>
        <dbReference type="EMBL" id="RHE16666.1"/>
    </source>
</evidence>
<proteinExistence type="predicted"/>
<dbReference type="PANTHER" id="PTHR46889:SF5">
    <property type="entry name" value="INTEGRASE PROTEIN"/>
    <property type="match status" value="1"/>
</dbReference>
<reference evidence="4 5" key="1">
    <citation type="submission" date="2018-08" db="EMBL/GenBank/DDBJ databases">
        <title>A genome reference for cultivated species of the human gut microbiota.</title>
        <authorList>
            <person name="Zou Y."/>
            <person name="Xue W."/>
            <person name="Luo G."/>
        </authorList>
    </citation>
    <scope>NUCLEOTIDE SEQUENCE [LARGE SCALE GENOMIC DNA]</scope>
    <source>
        <strain evidence="3 5">AM29-12AC</strain>
        <strain evidence="2 4">TF08-13</strain>
    </source>
</reference>
<name>A0A3E4RGM5_BACUN</name>
<feature type="domain" description="Integrase catalytic" evidence="1">
    <location>
        <begin position="126"/>
        <end position="289"/>
    </location>
</feature>
<evidence type="ECO:0000259" key="1">
    <source>
        <dbReference type="PROSITE" id="PS50994"/>
    </source>
</evidence>
<dbReference type="EMBL" id="QSRK01000022">
    <property type="protein sequence ID" value="RGL11815.1"/>
    <property type="molecule type" value="Genomic_DNA"/>
</dbReference>
<sequence length="333" mass="38830">MWCQTVQEVRQKHPSYKIDVLCRLFGKTRQAYYEKSHYVANKNVEEDVILSLVHNARKDFPRMGAKKLLIYLQPTFQVMGIHIGRDAFIELLYRNYLLVRRVRNKRKTTFSNHWMRKYPNLIRDYIPTAPNQLWVSDITYIEMAGRFAYLALVTDAYSHKIVGWELAPSLRACNALAALKMALNSLPEGYSGLIHHSDRGSQYCSASYVNLLTQHKVQISMTESGDPLENAIAERINGILKTEWIYDVKLKSWQETINFISRIIDLYNNQRPHQSISYMVPALVHQANIKTERRWKNYYRKKNVLNEEVPIFGPKCKGIAGLKHSIPDNVKLR</sequence>
<dbReference type="AlphaFoldDB" id="A0A3E4RGM5"/>
<evidence type="ECO:0000313" key="2">
    <source>
        <dbReference type="EMBL" id="RGL11815.1"/>
    </source>
</evidence>
<accession>A0A3E4RGM5</accession>
<organism evidence="3 5">
    <name type="scientific">Bacteroides uniformis</name>
    <dbReference type="NCBI Taxonomy" id="820"/>
    <lineage>
        <taxon>Bacteria</taxon>
        <taxon>Pseudomonadati</taxon>
        <taxon>Bacteroidota</taxon>
        <taxon>Bacteroidia</taxon>
        <taxon>Bacteroidales</taxon>
        <taxon>Bacteroidaceae</taxon>
        <taxon>Bacteroides</taxon>
    </lineage>
</organism>
<dbReference type="GO" id="GO:0003676">
    <property type="term" value="F:nucleic acid binding"/>
    <property type="evidence" value="ECO:0007669"/>
    <property type="project" value="InterPro"/>
</dbReference>
<dbReference type="PROSITE" id="PS50994">
    <property type="entry name" value="INTEGRASE"/>
    <property type="match status" value="1"/>
</dbReference>
<comment type="caution">
    <text evidence="3">The sequence shown here is derived from an EMBL/GenBank/DDBJ whole genome shotgun (WGS) entry which is preliminary data.</text>
</comment>
<dbReference type="NCBIfam" id="NF033516">
    <property type="entry name" value="transpos_IS3"/>
    <property type="match status" value="1"/>
</dbReference>
<dbReference type="EMBL" id="QSJZ01000048">
    <property type="protein sequence ID" value="RHE16666.1"/>
    <property type="molecule type" value="Genomic_DNA"/>
</dbReference>
<dbReference type="Pfam" id="PF00665">
    <property type="entry name" value="rve"/>
    <property type="match status" value="1"/>
</dbReference>
<protein>
    <submittedName>
        <fullName evidence="3">IS3 family transposase</fullName>
    </submittedName>
</protein>
<dbReference type="Proteomes" id="UP000283601">
    <property type="component" value="Unassembled WGS sequence"/>
</dbReference>
<dbReference type="RefSeq" id="WP_117681411.1">
    <property type="nucleotide sequence ID" value="NZ_BAABXG010000001.1"/>
</dbReference>
<dbReference type="Gene3D" id="3.30.420.10">
    <property type="entry name" value="Ribonuclease H-like superfamily/Ribonuclease H"/>
    <property type="match status" value="1"/>
</dbReference>
<dbReference type="InterPro" id="IPR001584">
    <property type="entry name" value="Integrase_cat-core"/>
</dbReference>
<evidence type="ECO:0000313" key="4">
    <source>
        <dbReference type="Proteomes" id="UP000260795"/>
    </source>
</evidence>
<dbReference type="SUPFAM" id="SSF53098">
    <property type="entry name" value="Ribonuclease H-like"/>
    <property type="match status" value="1"/>
</dbReference>
<dbReference type="PANTHER" id="PTHR46889">
    <property type="entry name" value="TRANSPOSASE INSF FOR INSERTION SEQUENCE IS3B-RELATED"/>
    <property type="match status" value="1"/>
</dbReference>
<dbReference type="GO" id="GO:0015074">
    <property type="term" value="P:DNA integration"/>
    <property type="evidence" value="ECO:0007669"/>
    <property type="project" value="InterPro"/>
</dbReference>